<comment type="caution">
    <text evidence="10">The sequence shown here is derived from an EMBL/GenBank/DDBJ whole genome shotgun (WGS) entry which is preliminary data.</text>
</comment>
<evidence type="ECO:0000256" key="1">
    <source>
        <dbReference type="ARBA" id="ARBA00009528"/>
    </source>
</evidence>
<dbReference type="InterPro" id="IPR000819">
    <property type="entry name" value="Peptidase_M17_C"/>
</dbReference>
<evidence type="ECO:0000256" key="3">
    <source>
        <dbReference type="ARBA" id="ARBA00022670"/>
    </source>
</evidence>
<dbReference type="PANTHER" id="PTHR11963:SF23">
    <property type="entry name" value="CYTOSOL AMINOPEPTIDASE"/>
    <property type="match status" value="1"/>
</dbReference>
<dbReference type="SUPFAM" id="SSF52949">
    <property type="entry name" value="Macro domain-like"/>
    <property type="match status" value="1"/>
</dbReference>
<organism evidence="10 11">
    <name type="scientific">Cohnella soli</name>
    <dbReference type="NCBI Taxonomy" id="425005"/>
    <lineage>
        <taxon>Bacteria</taxon>
        <taxon>Bacillati</taxon>
        <taxon>Bacillota</taxon>
        <taxon>Bacilli</taxon>
        <taxon>Bacillales</taxon>
        <taxon>Paenibacillaceae</taxon>
        <taxon>Cohnella</taxon>
    </lineage>
</organism>
<dbReference type="PRINTS" id="PR00481">
    <property type="entry name" value="LAMNOPPTDASE"/>
</dbReference>
<dbReference type="Gene3D" id="3.40.630.10">
    <property type="entry name" value="Zn peptidases"/>
    <property type="match status" value="1"/>
</dbReference>
<dbReference type="Proteomes" id="UP001596113">
    <property type="component" value="Unassembled WGS sequence"/>
</dbReference>
<evidence type="ECO:0000256" key="7">
    <source>
        <dbReference type="ARBA" id="ARBA00050021"/>
    </source>
</evidence>
<keyword evidence="11" id="KW-1185">Reference proteome</keyword>
<dbReference type="SUPFAM" id="SSF53187">
    <property type="entry name" value="Zn-dependent exopeptidases"/>
    <property type="match status" value="1"/>
</dbReference>
<dbReference type="RefSeq" id="WP_378132819.1">
    <property type="nucleotide sequence ID" value="NZ_JBHSMI010000023.1"/>
</dbReference>
<dbReference type="Pfam" id="PF02789">
    <property type="entry name" value="Peptidase_M17_N"/>
    <property type="match status" value="1"/>
</dbReference>
<evidence type="ECO:0000313" key="11">
    <source>
        <dbReference type="Proteomes" id="UP001596113"/>
    </source>
</evidence>
<dbReference type="GO" id="GO:0004177">
    <property type="term" value="F:aminopeptidase activity"/>
    <property type="evidence" value="ECO:0007669"/>
    <property type="project" value="UniProtKB-KW"/>
</dbReference>
<dbReference type="InterPro" id="IPR011356">
    <property type="entry name" value="Leucine_aapep/pepB"/>
</dbReference>
<proteinExistence type="inferred from homology"/>
<evidence type="ECO:0000256" key="6">
    <source>
        <dbReference type="ARBA" id="ARBA00049972"/>
    </source>
</evidence>
<comment type="function">
    <text evidence="6">Presumably involved in the processing and regular turnover of intracellular proteins. Catalyzes the removal of unsubstituted N-terminal amino acids from various peptides.</text>
</comment>
<dbReference type="InterPro" id="IPR043472">
    <property type="entry name" value="Macro_dom-like"/>
</dbReference>
<keyword evidence="3" id="KW-0645">Protease</keyword>
<dbReference type="PROSITE" id="PS00631">
    <property type="entry name" value="CYTOSOL_AP"/>
    <property type="match status" value="1"/>
</dbReference>
<evidence type="ECO:0000256" key="8">
    <source>
        <dbReference type="ARBA" id="ARBA00050061"/>
    </source>
</evidence>
<name>A0ABW0HSS1_9BACL</name>
<dbReference type="EMBL" id="JBHSMI010000023">
    <property type="protein sequence ID" value="MFC5403455.1"/>
    <property type="molecule type" value="Genomic_DNA"/>
</dbReference>
<gene>
    <name evidence="10" type="ORF">ACFPOF_12000</name>
</gene>
<keyword evidence="4" id="KW-0378">Hydrolase</keyword>
<feature type="domain" description="Cytosol aminopeptidase" evidence="9">
    <location>
        <begin position="342"/>
        <end position="349"/>
    </location>
</feature>
<evidence type="ECO:0000256" key="4">
    <source>
        <dbReference type="ARBA" id="ARBA00022801"/>
    </source>
</evidence>
<dbReference type="PANTHER" id="PTHR11963">
    <property type="entry name" value="LEUCINE AMINOPEPTIDASE-RELATED"/>
    <property type="match status" value="1"/>
</dbReference>
<keyword evidence="2 10" id="KW-0031">Aminopeptidase</keyword>
<accession>A0ABW0HSS1</accession>
<dbReference type="InterPro" id="IPR008283">
    <property type="entry name" value="Peptidase_M17_N"/>
</dbReference>
<dbReference type="Gene3D" id="3.40.220.10">
    <property type="entry name" value="Leucine Aminopeptidase, subunit E, domain 1"/>
    <property type="match status" value="1"/>
</dbReference>
<sequence>MIIDILDADTVTEEGPSGQIADAEVCLVLVAEGETVPELAFDLRTGMTAYGKVTFLYGAGGNPTAAPLSPVALVGLGDAALLDAEKLRRAAGAASRALAREGFQSATVCFDSRPRIPSMDAMIEAWVEGWLLGAYTFNRYKSSAVPPEAVKLSIKFTKTFDREDSVAAVHRARLRAESTMLARDWVNEPANVLTPEELTSRIAKLFEGRTGTSVTVYRGDDLERHGMNGLRAVAQGSRQQPALVEVVYAGSPSKPLVALVGKGMTFDMGGMNVKTGRDLSEARFDMGGAGAVVGALDLLVRTEAPVNVVALIAVADNVPGAGALLPSSVVTYPNGLTVQVANTDAEGRMILADALLHAQRLGAKEIVDIATLTGSVGHALGLRVAGVWGDAGMAEELRAAGNRCGDRVWPMPLIDDDDELLRSDYADLSNISSSAYGGAGAAALFLRRFIGEGVRWTHIDMANTVQSPSDRGYEAIGATGFGVRLLADYVLPT</sequence>
<evidence type="ECO:0000313" key="10">
    <source>
        <dbReference type="EMBL" id="MFC5403455.1"/>
    </source>
</evidence>
<comment type="similarity">
    <text evidence="1">Belongs to the peptidase M17 family.</text>
</comment>
<dbReference type="Pfam" id="PF00883">
    <property type="entry name" value="Peptidase_M17"/>
    <property type="match status" value="1"/>
</dbReference>
<evidence type="ECO:0000259" key="9">
    <source>
        <dbReference type="PROSITE" id="PS00631"/>
    </source>
</evidence>
<evidence type="ECO:0000256" key="5">
    <source>
        <dbReference type="ARBA" id="ARBA00033172"/>
    </source>
</evidence>
<protein>
    <recommendedName>
        <fullName evidence="7">Probable cytosol aminopeptidase</fullName>
    </recommendedName>
    <alternativeName>
        <fullName evidence="8">Leucine aminopeptidase</fullName>
    </alternativeName>
    <alternativeName>
        <fullName evidence="5">Leucyl aminopeptidase</fullName>
    </alternativeName>
</protein>
<evidence type="ECO:0000256" key="2">
    <source>
        <dbReference type="ARBA" id="ARBA00022438"/>
    </source>
</evidence>
<dbReference type="CDD" id="cd00433">
    <property type="entry name" value="Peptidase_M17"/>
    <property type="match status" value="1"/>
</dbReference>
<reference evidence="11" key="1">
    <citation type="journal article" date="2019" name="Int. J. Syst. Evol. Microbiol.">
        <title>The Global Catalogue of Microorganisms (GCM) 10K type strain sequencing project: providing services to taxonomists for standard genome sequencing and annotation.</title>
        <authorList>
            <consortium name="The Broad Institute Genomics Platform"/>
            <consortium name="The Broad Institute Genome Sequencing Center for Infectious Disease"/>
            <person name="Wu L."/>
            <person name="Ma J."/>
        </authorList>
    </citation>
    <scope>NUCLEOTIDE SEQUENCE [LARGE SCALE GENOMIC DNA]</scope>
    <source>
        <strain evidence="11">CGMCC 1.18575</strain>
    </source>
</reference>